<dbReference type="AlphaFoldDB" id="A0A509ELV5"/>
<feature type="compositionally biased region" description="Pro residues" evidence="1">
    <location>
        <begin position="110"/>
        <end position="122"/>
    </location>
</feature>
<feature type="transmembrane region" description="Helical" evidence="2">
    <location>
        <begin position="33"/>
        <end position="54"/>
    </location>
</feature>
<evidence type="ECO:0000256" key="1">
    <source>
        <dbReference type="SAM" id="MobiDB-lite"/>
    </source>
</evidence>
<proteinExistence type="predicted"/>
<accession>A0A509ELV5</accession>
<name>A0A509ELV5_9HYPH</name>
<gene>
    <name evidence="3" type="ORF">MET9862_05024</name>
</gene>
<dbReference type="RefSeq" id="WP_142585699.1">
    <property type="nucleotide sequence ID" value="NZ_CABFPH010000121.1"/>
</dbReference>
<feature type="transmembrane region" description="Helical" evidence="2">
    <location>
        <begin position="7"/>
        <end position="27"/>
    </location>
</feature>
<evidence type="ECO:0000256" key="2">
    <source>
        <dbReference type="SAM" id="Phobius"/>
    </source>
</evidence>
<keyword evidence="2" id="KW-1133">Transmembrane helix</keyword>
<reference evidence="3 4" key="1">
    <citation type="submission" date="2019-06" db="EMBL/GenBank/DDBJ databases">
        <authorList>
            <person name="Rodrigo-Torres L."/>
            <person name="Arahal R. D."/>
            <person name="Lucena T."/>
        </authorList>
    </citation>
    <scope>NUCLEOTIDE SEQUENCE [LARGE SCALE GENOMIC DNA]</scope>
    <source>
        <strain evidence="3 4">SB0023/3</strain>
    </source>
</reference>
<evidence type="ECO:0000313" key="3">
    <source>
        <dbReference type="EMBL" id="VUD74395.1"/>
    </source>
</evidence>
<feature type="region of interest" description="Disordered" evidence="1">
    <location>
        <begin position="106"/>
        <end position="137"/>
    </location>
</feature>
<organism evidence="3 4">
    <name type="scientific">Methylobacterium symbioticum</name>
    <dbReference type="NCBI Taxonomy" id="2584084"/>
    <lineage>
        <taxon>Bacteria</taxon>
        <taxon>Pseudomonadati</taxon>
        <taxon>Pseudomonadota</taxon>
        <taxon>Alphaproteobacteria</taxon>
        <taxon>Hyphomicrobiales</taxon>
        <taxon>Methylobacteriaceae</taxon>
        <taxon>Methylobacterium</taxon>
    </lineage>
</organism>
<evidence type="ECO:0000313" key="4">
    <source>
        <dbReference type="Proteomes" id="UP000410984"/>
    </source>
</evidence>
<keyword evidence="4" id="KW-1185">Reference proteome</keyword>
<protein>
    <submittedName>
        <fullName evidence="3">Uncharacterized protein</fullName>
    </submittedName>
</protein>
<dbReference type="Proteomes" id="UP000410984">
    <property type="component" value="Unassembled WGS sequence"/>
</dbReference>
<sequence length="137" mass="13598">MPCYDPFSFGTAGAVLALGGLVTLMTSDSPNPRSLAAASACLVGALFAFALSALRRDRPRAATDKSPPATAAPAPAAALSSTELAALAQARLAARLAAQLDAGSAIRSPAPAPAPAEPPAATPHPAMFAPVQIRRSG</sequence>
<keyword evidence="2" id="KW-0812">Transmembrane</keyword>
<dbReference type="EMBL" id="CABFPH010000121">
    <property type="protein sequence ID" value="VUD74395.1"/>
    <property type="molecule type" value="Genomic_DNA"/>
</dbReference>
<keyword evidence="2" id="KW-0472">Membrane</keyword>